<accession>A0A135HZ56</accession>
<sequence>MTIPRASYRLQFREGMNFERAAQIVPYLADLGISHLYASPVFTAAPGSTHGYDVTDHQQLDPTLGGEEGFAVLAGTLKEHGLGLILDIVPNHMAVSTANPWWRDVLKYGRESRYAHHFDIDWQAPKLLLPVLGEPYGDVLAKRQLELRLDERTHELVFCYYDLSLPLAPYSVTLIPGKEGISPKALARVNADRELLHLIHEAQVWRLAYWRLAREALTYRRFFEISDLVGVRVEDANVFADVHELPLQLVRDGVADGLRIDHIDGLADPKAYLAQLHQVSGLDQIWIEKILGPNEDLRSDWRCTGTTGYEVASLITGLQIDPRHRQAMTEAWSRFTGDDPDFARQVLDAKRRILTVNLAGELAALVRLAHGVAMEHIATRDFGCDALRATLVELAAALPVYRTYIDVDGPSDEDRALLVEAANRVKQGREVEDDSVVAFILSLLLEPSKGSAPRAAFISRFQQTTGPLMAKAVEDTVFYRYNRLIALNEVGAEPDAFGLEPAAFHAAMKRRAESWPRALSATATHDTKRGEDARARLAVLSEMPREWADAVFRWHDATGDVSDADAEWLFYQALAGAWPADLSLEDEKGLQALAERLVAFMIKALREAKRRTSWTDRDEPYETAVENHVCNLFAPRHRELLRDIRSTIAAIEPAGVVNSLAQLALKLTLPGVPDIYQGCELLDFSMVDPDNRRPVDFDLRRRLLVGVRQATTAEAMQRWREGLPKLWLLDRLLYLRRSHADLFDRGDYAPLEITGDRAAHAVAYSRALGNQRILVAVPRLVLRLCEPEHPSWIGDAFSRTKLYLPGRFRTLTGEIAGAGEVVLSDLWREFPVAVLESE</sequence>
<dbReference type="PANTHER" id="PTHR10357:SF216">
    <property type="entry name" value="MALTOOLIGOSYL TREHALOSE SYNTHASE-RELATED"/>
    <property type="match status" value="1"/>
</dbReference>
<proteinExistence type="predicted"/>
<dbReference type="InterPro" id="IPR006047">
    <property type="entry name" value="GH13_cat_dom"/>
</dbReference>
<evidence type="ECO:0000259" key="1">
    <source>
        <dbReference type="SMART" id="SM00642"/>
    </source>
</evidence>
<dbReference type="InterPro" id="IPR012767">
    <property type="entry name" value="Trehalose_TreY"/>
</dbReference>
<organism evidence="2 3">
    <name type="scientific">Paramesorhizobium deserti</name>
    <dbReference type="NCBI Taxonomy" id="1494590"/>
    <lineage>
        <taxon>Bacteria</taxon>
        <taxon>Pseudomonadati</taxon>
        <taxon>Pseudomonadota</taxon>
        <taxon>Alphaproteobacteria</taxon>
        <taxon>Hyphomicrobiales</taxon>
        <taxon>Phyllobacteriaceae</taxon>
        <taxon>Paramesorhizobium</taxon>
    </lineage>
</organism>
<reference evidence="2 3" key="1">
    <citation type="submission" date="2015-11" db="EMBL/GenBank/DDBJ databases">
        <title>Draft genome sequence of Paramesorhizobium deserti A-3-E, a strain highly resistant to diverse beta-lactam antibiotics.</title>
        <authorList>
            <person name="Lv R."/>
            <person name="Yang X."/>
            <person name="Fang N."/>
            <person name="Guo J."/>
            <person name="Luo X."/>
            <person name="Peng F."/>
            <person name="Yang R."/>
            <person name="Cui Y."/>
            <person name="Fang C."/>
            <person name="Song Y."/>
        </authorList>
    </citation>
    <scope>NUCLEOTIDE SEQUENCE [LARGE SCALE GENOMIC DNA]</scope>
    <source>
        <strain evidence="2 3">A-3-E</strain>
    </source>
</reference>
<dbReference type="GO" id="GO:0047470">
    <property type="term" value="F:(1,4)-alpha-D-glucan 1-alpha-D-glucosylmutase activity"/>
    <property type="evidence" value="ECO:0007669"/>
    <property type="project" value="TreeGrafter"/>
</dbReference>
<name>A0A135HZ56_9HYPH</name>
<dbReference type="GO" id="GO:0030980">
    <property type="term" value="P:alpha-glucan catabolic process"/>
    <property type="evidence" value="ECO:0007669"/>
    <property type="project" value="TreeGrafter"/>
</dbReference>
<dbReference type="InterPro" id="IPR017853">
    <property type="entry name" value="GH"/>
</dbReference>
<dbReference type="Gene3D" id="1.10.10.470">
    <property type="entry name" value="Maltooligosyl trehalose synthase, domain 4"/>
    <property type="match status" value="1"/>
</dbReference>
<dbReference type="NCBIfam" id="TIGR02401">
    <property type="entry name" value="trehalose_TreY"/>
    <property type="match status" value="1"/>
</dbReference>
<dbReference type="Gene3D" id="3.20.20.80">
    <property type="entry name" value="Glycosidases"/>
    <property type="match status" value="1"/>
</dbReference>
<dbReference type="InterPro" id="IPR013797">
    <property type="entry name" value="Maltooligo_trehalose_synth_4"/>
</dbReference>
<dbReference type="Gene3D" id="3.30.1590.10">
    <property type="entry name" value="Maltooligosyl trehalose synthase, domain 2"/>
    <property type="match status" value="1"/>
</dbReference>
<dbReference type="SMART" id="SM00642">
    <property type="entry name" value="Aamy"/>
    <property type="match status" value="1"/>
</dbReference>
<dbReference type="RefSeq" id="WP_068879751.1">
    <property type="nucleotide sequence ID" value="NZ_LNTU01000001.1"/>
</dbReference>
<dbReference type="CDD" id="cd11336">
    <property type="entry name" value="AmyAc_MTSase"/>
    <property type="match status" value="1"/>
</dbReference>
<dbReference type="Proteomes" id="UP000070107">
    <property type="component" value="Unassembled WGS sequence"/>
</dbReference>
<dbReference type="AlphaFoldDB" id="A0A135HZ56"/>
<dbReference type="OrthoDB" id="9761577at2"/>
<dbReference type="EMBL" id="LNTU01000001">
    <property type="protein sequence ID" value="KXF78482.1"/>
    <property type="molecule type" value="Genomic_DNA"/>
</dbReference>
<evidence type="ECO:0000313" key="3">
    <source>
        <dbReference type="Proteomes" id="UP000070107"/>
    </source>
</evidence>
<dbReference type="SUPFAM" id="SSF51445">
    <property type="entry name" value="(Trans)glycosidases"/>
    <property type="match status" value="1"/>
</dbReference>
<dbReference type="PANTHER" id="PTHR10357">
    <property type="entry name" value="ALPHA-AMYLASE FAMILY MEMBER"/>
    <property type="match status" value="1"/>
</dbReference>
<dbReference type="Pfam" id="PF00128">
    <property type="entry name" value="Alpha-amylase"/>
    <property type="match status" value="1"/>
</dbReference>
<dbReference type="Gene3D" id="1.10.150.200">
    <property type="entry name" value="Maltooligosyl trehalose synthase, domain 3"/>
    <property type="match status" value="1"/>
</dbReference>
<comment type="caution">
    <text evidence="2">The sequence shown here is derived from an EMBL/GenBank/DDBJ whole genome shotgun (WGS) entry which is preliminary data.</text>
</comment>
<dbReference type="STRING" id="1494590.ATN84_01415"/>
<feature type="domain" description="Glycosyl hydrolase family 13 catalytic" evidence="1">
    <location>
        <begin position="12"/>
        <end position="596"/>
    </location>
</feature>
<evidence type="ECO:0000313" key="2">
    <source>
        <dbReference type="EMBL" id="KXF78482.1"/>
    </source>
</evidence>
<protein>
    <recommendedName>
        <fullName evidence="1">Glycosyl hydrolase family 13 catalytic domain-containing protein</fullName>
    </recommendedName>
</protein>
<gene>
    <name evidence="2" type="ORF">ATN84_01415</name>
</gene>
<dbReference type="GO" id="GO:0005992">
    <property type="term" value="P:trehalose biosynthetic process"/>
    <property type="evidence" value="ECO:0007669"/>
    <property type="project" value="TreeGrafter"/>
</dbReference>
<keyword evidence="3" id="KW-1185">Reference proteome</keyword>